<sequence>MDLVMPNRSGFTLIEFLVSIVILMVGLLGLLQAVNLSYSHNMQNQIRNEAVAVVDEEMAKEIAKGYDNASTTTKAYPVRRNVLTALKNYSVVRSGASLQNSKQINFEVRWRYKGAAYNHGASTVLTKNN</sequence>
<proteinExistence type="predicted"/>
<evidence type="ECO:0000256" key="1">
    <source>
        <dbReference type="SAM" id="Phobius"/>
    </source>
</evidence>
<name>A0ABS5U464_9BACT</name>
<gene>
    <name evidence="2" type="ORF">KJB30_01525</name>
</gene>
<evidence type="ECO:0000313" key="3">
    <source>
        <dbReference type="Proteomes" id="UP000784128"/>
    </source>
</evidence>
<protein>
    <submittedName>
        <fullName evidence="2">Prepilin-type N-terminal cleavage/methylation domain-containing protein</fullName>
    </submittedName>
</protein>
<keyword evidence="1" id="KW-0472">Membrane</keyword>
<dbReference type="PROSITE" id="PS00409">
    <property type="entry name" value="PROKAR_NTER_METHYL"/>
    <property type="match status" value="1"/>
</dbReference>
<evidence type="ECO:0000313" key="2">
    <source>
        <dbReference type="EMBL" id="MBT1070455.1"/>
    </source>
</evidence>
<keyword evidence="1" id="KW-0812">Transmembrane</keyword>
<dbReference type="Proteomes" id="UP000784128">
    <property type="component" value="Unassembled WGS sequence"/>
</dbReference>
<dbReference type="NCBIfam" id="TIGR02532">
    <property type="entry name" value="IV_pilin_GFxxxE"/>
    <property type="match status" value="1"/>
</dbReference>
<dbReference type="InterPro" id="IPR012902">
    <property type="entry name" value="N_methyl_site"/>
</dbReference>
<accession>A0ABS5U464</accession>
<reference evidence="2 3" key="1">
    <citation type="submission" date="2021-05" db="EMBL/GenBank/DDBJ databases">
        <title>The draft genome of Geobacter chapellei DSM 13688.</title>
        <authorList>
            <person name="Xu Z."/>
            <person name="Masuda Y."/>
            <person name="Itoh H."/>
            <person name="Senoo K."/>
        </authorList>
    </citation>
    <scope>NUCLEOTIDE SEQUENCE [LARGE SCALE GENOMIC DNA]</scope>
    <source>
        <strain evidence="2 3">DSM 13688</strain>
    </source>
</reference>
<dbReference type="Pfam" id="PF07963">
    <property type="entry name" value="N_methyl"/>
    <property type="match status" value="1"/>
</dbReference>
<keyword evidence="3" id="KW-1185">Reference proteome</keyword>
<organism evidence="2 3">
    <name type="scientific">Pelotalea chapellei</name>
    <dbReference type="NCBI Taxonomy" id="44671"/>
    <lineage>
        <taxon>Bacteria</taxon>
        <taxon>Pseudomonadati</taxon>
        <taxon>Thermodesulfobacteriota</taxon>
        <taxon>Desulfuromonadia</taxon>
        <taxon>Geobacterales</taxon>
        <taxon>Geobacteraceae</taxon>
        <taxon>Pelotalea</taxon>
    </lineage>
</organism>
<feature type="transmembrane region" description="Helical" evidence="1">
    <location>
        <begin position="12"/>
        <end position="38"/>
    </location>
</feature>
<dbReference type="EMBL" id="JAHDYS010000001">
    <property type="protein sequence ID" value="MBT1070455.1"/>
    <property type="molecule type" value="Genomic_DNA"/>
</dbReference>
<comment type="caution">
    <text evidence="2">The sequence shown here is derived from an EMBL/GenBank/DDBJ whole genome shotgun (WGS) entry which is preliminary data.</text>
</comment>
<keyword evidence="1" id="KW-1133">Transmembrane helix</keyword>